<reference evidence="1 2" key="1">
    <citation type="journal article" date="2018" name="Int. J. Syst. Evol. Microbiol.">
        <title>Mesosutterella multiformis gen. nov., sp. nov., a member of the family Sutterellaceae and Sutterella megalosphaeroides sp. nov., isolated from human faeces.</title>
        <authorList>
            <person name="Sakamoto M."/>
            <person name="Ikeyama N."/>
            <person name="Kunihiro T."/>
            <person name="Iino T."/>
            <person name="Yuki M."/>
            <person name="Ohkuma M."/>
        </authorList>
    </citation>
    <scope>NUCLEOTIDE SEQUENCE [LARGE SCALE GENOMIC DNA]</scope>
    <source>
        <strain evidence="1 2">4NBBH2</strain>
    </source>
</reference>
<evidence type="ECO:0000313" key="2">
    <source>
        <dbReference type="Proteomes" id="UP000266091"/>
    </source>
</evidence>
<accession>A0A401LGX0</accession>
<dbReference type="EMBL" id="BGZJ01000001">
    <property type="protein sequence ID" value="GBO93796.1"/>
    <property type="molecule type" value="Genomic_DNA"/>
</dbReference>
<dbReference type="AlphaFoldDB" id="A0A388SC46"/>
<accession>A0A388SC46</accession>
<dbReference type="Proteomes" id="UP000266091">
    <property type="component" value="Unassembled WGS sequence"/>
</dbReference>
<proteinExistence type="predicted"/>
<gene>
    <name evidence="1" type="ORF">MESMUL_11500</name>
</gene>
<name>A0A388SC46_9BURK</name>
<organism evidence="1 2">
    <name type="scientific">Mesosutterella multiformis</name>
    <dbReference type="NCBI Taxonomy" id="2259133"/>
    <lineage>
        <taxon>Bacteria</taxon>
        <taxon>Pseudomonadati</taxon>
        <taxon>Pseudomonadota</taxon>
        <taxon>Betaproteobacteria</taxon>
        <taxon>Burkholderiales</taxon>
        <taxon>Sutterellaceae</taxon>
        <taxon>Mesosutterella</taxon>
    </lineage>
</organism>
<protein>
    <submittedName>
        <fullName evidence="1">Uncharacterized protein</fullName>
    </submittedName>
</protein>
<dbReference type="RefSeq" id="WP_116270101.1">
    <property type="nucleotide sequence ID" value="NZ_BGZJ01000001.1"/>
</dbReference>
<comment type="caution">
    <text evidence="1">The sequence shown here is derived from an EMBL/GenBank/DDBJ whole genome shotgun (WGS) entry which is preliminary data.</text>
</comment>
<keyword evidence="2" id="KW-1185">Reference proteome</keyword>
<evidence type="ECO:0000313" key="1">
    <source>
        <dbReference type="EMBL" id="GBO93796.1"/>
    </source>
</evidence>
<dbReference type="OrthoDB" id="9868481at2"/>
<sequence>MTNYQYEDKKTNNLVKQVVGTLSRRMGLSGQSESGIKMKTAEDLAWRESIRSIDLAYGTGSL</sequence>